<dbReference type="Proteomes" id="UP000614047">
    <property type="component" value="Unassembled WGS sequence"/>
</dbReference>
<gene>
    <name evidence="1" type="ORF">IW256_000666</name>
</gene>
<dbReference type="Pfam" id="PF05139">
    <property type="entry name" value="Erythro_esteras"/>
    <property type="match status" value="1"/>
</dbReference>
<protein>
    <submittedName>
        <fullName evidence="1">Erythromycin esterase</fullName>
        <ecNumber evidence="1">3.1.1.-</ecNumber>
    </submittedName>
</protein>
<dbReference type="CDD" id="cd14728">
    <property type="entry name" value="Ere-like"/>
    <property type="match status" value="1"/>
</dbReference>
<comment type="caution">
    <text evidence="1">The sequence shown here is derived from an EMBL/GenBank/DDBJ whole genome shotgun (WGS) entry which is preliminary data.</text>
</comment>
<dbReference type="EMBL" id="JADOUA010000001">
    <property type="protein sequence ID" value="MBG6086553.1"/>
    <property type="molecule type" value="Genomic_DNA"/>
</dbReference>
<dbReference type="InterPro" id="IPR052036">
    <property type="entry name" value="Hydrolase/PRTase-associated"/>
</dbReference>
<dbReference type="RefSeq" id="WP_197009540.1">
    <property type="nucleotide sequence ID" value="NZ_BAABES010000025.1"/>
</dbReference>
<sequence>MADHDLLGWIREHTTTLSGLAPDAPLDDLEPLRDIAGDARVVALGEGAHFVQEFTRARQCLLRFLAERCGFTVLAFEYGFSEGTGLDRWIHGEGGDLTRLGGTPFAGLTTEMAHWLHRHNRTSGHPVRFAGIDIPAAGGDLRPALDPVTAYLREVDPDALPLMDRVLAIADRFAGKSFAAASPKWSRLTTADQDALTAGLARLLLRFRALEALYVSRSDQDRYDLNLRRLQAAPHTDYMFGAMRDIYAGEGMAGDTSIREDYMAGSLLWHLARAPEARFVLAAHNNHIQKAPVHFDGDLIAFPMGHYLHRALGDDYRAIALTHTAGHVPEMHLDESTEAGFTVIDETLAPPSPGSIEAALLDAGFRNAITLTDLRPVPPGGARPLDRIRTQSADIELPVREAFDAVLSVPTVTTTTDD</sequence>
<dbReference type="InterPro" id="IPR007815">
    <property type="entry name" value="Emycin_Estase"/>
</dbReference>
<evidence type="ECO:0000313" key="1">
    <source>
        <dbReference type="EMBL" id="MBG6086553.1"/>
    </source>
</evidence>
<dbReference type="PANTHER" id="PTHR31299">
    <property type="entry name" value="ESTERASE, PUTATIVE (AFU_ORTHOLOGUE AFUA_1G05850)-RELATED"/>
    <property type="match status" value="1"/>
</dbReference>
<dbReference type="Gene3D" id="1.20.1440.30">
    <property type="entry name" value="Biosynthetic Protein domain"/>
    <property type="match status" value="1"/>
</dbReference>
<dbReference type="SUPFAM" id="SSF159501">
    <property type="entry name" value="EreA/ChaN-like"/>
    <property type="match status" value="1"/>
</dbReference>
<keyword evidence="2" id="KW-1185">Reference proteome</keyword>
<dbReference type="PANTHER" id="PTHR31299:SF0">
    <property type="entry name" value="ESTERASE, PUTATIVE (AFU_ORTHOLOGUE AFUA_1G05850)-RELATED"/>
    <property type="match status" value="1"/>
</dbReference>
<accession>A0A931GGP5</accession>
<dbReference type="AlphaFoldDB" id="A0A931GGP5"/>
<dbReference type="GO" id="GO:0016787">
    <property type="term" value="F:hydrolase activity"/>
    <property type="evidence" value="ECO:0007669"/>
    <property type="project" value="UniProtKB-KW"/>
</dbReference>
<reference evidence="1" key="1">
    <citation type="submission" date="2020-11" db="EMBL/GenBank/DDBJ databases">
        <title>Sequencing the genomes of 1000 actinobacteria strains.</title>
        <authorList>
            <person name="Klenk H.-P."/>
        </authorList>
    </citation>
    <scope>NUCLEOTIDE SEQUENCE</scope>
    <source>
        <strain evidence="1">DSM 43175</strain>
    </source>
</reference>
<keyword evidence="1" id="KW-0378">Hydrolase</keyword>
<proteinExistence type="predicted"/>
<dbReference type="PIRSF" id="PIRSF000880">
    <property type="entry name" value="Eryth_est"/>
    <property type="match status" value="1"/>
</dbReference>
<dbReference type="Gene3D" id="3.40.1660.10">
    <property type="entry name" value="EreA-like (biosynthetic domain)"/>
    <property type="match status" value="1"/>
</dbReference>
<name>A0A931GGP5_9ACTN</name>
<dbReference type="Gene3D" id="3.30.1870.10">
    <property type="entry name" value="EreA-like, domain 2"/>
    <property type="match status" value="1"/>
</dbReference>
<evidence type="ECO:0000313" key="2">
    <source>
        <dbReference type="Proteomes" id="UP000614047"/>
    </source>
</evidence>
<dbReference type="EC" id="3.1.1.-" evidence="1"/>
<dbReference type="GO" id="GO:0046677">
    <property type="term" value="P:response to antibiotic"/>
    <property type="evidence" value="ECO:0007669"/>
    <property type="project" value="InterPro"/>
</dbReference>
<organism evidence="1 2">
    <name type="scientific">Actinomadura viridis</name>
    <dbReference type="NCBI Taxonomy" id="58110"/>
    <lineage>
        <taxon>Bacteria</taxon>
        <taxon>Bacillati</taxon>
        <taxon>Actinomycetota</taxon>
        <taxon>Actinomycetes</taxon>
        <taxon>Streptosporangiales</taxon>
        <taxon>Thermomonosporaceae</taxon>
        <taxon>Actinomadura</taxon>
    </lineage>
</organism>
<dbReference type="InterPro" id="IPR016273">
    <property type="entry name" value="Emycin_Estase_proteobac"/>
</dbReference>